<dbReference type="PANTHER" id="PTHR37422">
    <property type="entry name" value="TEICHURONIC ACID BIOSYNTHESIS PROTEIN TUAE"/>
    <property type="match status" value="1"/>
</dbReference>
<dbReference type="InterPro" id="IPR011990">
    <property type="entry name" value="TPR-like_helical_dom_sf"/>
</dbReference>
<name>A0A542E233_9MICO</name>
<evidence type="ECO:0000256" key="5">
    <source>
        <dbReference type="SAM" id="Phobius"/>
    </source>
</evidence>
<dbReference type="OrthoDB" id="5121366at2"/>
<feature type="transmembrane region" description="Helical" evidence="5">
    <location>
        <begin position="6"/>
        <end position="27"/>
    </location>
</feature>
<feature type="domain" description="O-antigen ligase-related" evidence="6">
    <location>
        <begin position="168"/>
        <end position="309"/>
    </location>
</feature>
<feature type="transmembrane region" description="Helical" evidence="5">
    <location>
        <begin position="171"/>
        <end position="196"/>
    </location>
</feature>
<dbReference type="GO" id="GO:0016020">
    <property type="term" value="C:membrane"/>
    <property type="evidence" value="ECO:0007669"/>
    <property type="project" value="UniProtKB-SubCell"/>
</dbReference>
<accession>A0A542E233</accession>
<reference evidence="7 8" key="1">
    <citation type="submission" date="2019-06" db="EMBL/GenBank/DDBJ databases">
        <title>Sequencing the genomes of 1000 actinobacteria strains.</title>
        <authorList>
            <person name="Klenk H.-P."/>
        </authorList>
    </citation>
    <scope>NUCLEOTIDE SEQUENCE [LARGE SCALE GENOMIC DNA]</scope>
    <source>
        <strain evidence="7 8">DSM 18607</strain>
    </source>
</reference>
<evidence type="ECO:0000256" key="3">
    <source>
        <dbReference type="ARBA" id="ARBA00022989"/>
    </source>
</evidence>
<feature type="transmembrane region" description="Helical" evidence="5">
    <location>
        <begin position="73"/>
        <end position="91"/>
    </location>
</feature>
<evidence type="ECO:0000256" key="4">
    <source>
        <dbReference type="ARBA" id="ARBA00023136"/>
    </source>
</evidence>
<feature type="transmembrane region" description="Helical" evidence="5">
    <location>
        <begin position="39"/>
        <end position="61"/>
    </location>
</feature>
<evidence type="ECO:0000259" key="6">
    <source>
        <dbReference type="Pfam" id="PF04932"/>
    </source>
</evidence>
<dbReference type="EMBL" id="VFMN01000001">
    <property type="protein sequence ID" value="TQJ09386.1"/>
    <property type="molecule type" value="Genomic_DNA"/>
</dbReference>
<evidence type="ECO:0000313" key="8">
    <source>
        <dbReference type="Proteomes" id="UP000317893"/>
    </source>
</evidence>
<dbReference type="Proteomes" id="UP000317893">
    <property type="component" value="Unassembled WGS sequence"/>
</dbReference>
<feature type="transmembrane region" description="Helical" evidence="5">
    <location>
        <begin position="293"/>
        <end position="316"/>
    </location>
</feature>
<dbReference type="GO" id="GO:0016874">
    <property type="term" value="F:ligase activity"/>
    <property type="evidence" value="ECO:0007669"/>
    <property type="project" value="UniProtKB-KW"/>
</dbReference>
<feature type="transmembrane region" description="Helical" evidence="5">
    <location>
        <begin position="103"/>
        <end position="123"/>
    </location>
</feature>
<comment type="subcellular location">
    <subcellularLocation>
        <location evidence="1">Membrane</location>
        <topology evidence="1">Multi-pass membrane protein</topology>
    </subcellularLocation>
</comment>
<comment type="caution">
    <text evidence="7">The sequence shown here is derived from an EMBL/GenBank/DDBJ whole genome shotgun (WGS) entry which is preliminary data.</text>
</comment>
<gene>
    <name evidence="7" type="ORF">FB458_2498</name>
</gene>
<evidence type="ECO:0000256" key="1">
    <source>
        <dbReference type="ARBA" id="ARBA00004141"/>
    </source>
</evidence>
<proteinExistence type="predicted"/>
<protein>
    <submittedName>
        <fullName evidence="7">O-antigen ligase</fullName>
    </submittedName>
</protein>
<evidence type="ECO:0000256" key="2">
    <source>
        <dbReference type="ARBA" id="ARBA00022692"/>
    </source>
</evidence>
<dbReference type="SUPFAM" id="SSF48452">
    <property type="entry name" value="TPR-like"/>
    <property type="match status" value="1"/>
</dbReference>
<feature type="transmembrane region" description="Helical" evidence="5">
    <location>
        <begin position="360"/>
        <end position="376"/>
    </location>
</feature>
<feature type="transmembrane region" description="Helical" evidence="5">
    <location>
        <begin position="202"/>
        <end position="223"/>
    </location>
</feature>
<dbReference type="Pfam" id="PF04932">
    <property type="entry name" value="Wzy_C"/>
    <property type="match status" value="1"/>
</dbReference>
<dbReference type="InterPro" id="IPR051533">
    <property type="entry name" value="WaaL-like"/>
</dbReference>
<evidence type="ECO:0000313" key="7">
    <source>
        <dbReference type="EMBL" id="TQJ09386.1"/>
    </source>
</evidence>
<keyword evidence="2 5" id="KW-0812">Transmembrane</keyword>
<sequence>MVLPGALTPFVLPKLTVDAVALGLALLAARRSRLGRPGLLVLVAGLLVLALAALLGGAPLAQLVGRAPRYEGVVSVGVYALAVAAGAWLLGAPGPLRRHLVRATTVAAALVGALAVLQTLGLLTGSTDVTRPGSLLGNATEQGAYGVAVLGLVLGLGDVRRDRWSQVAAVAAVLAVVTSASRGALLGLLVAVAVVAVTGTPVVRRVAFGGLGAVVVLALALPLTRDRLLLLSPLSRQTVSGRWLEWQETLTLLAHHPVLGVGPSGFVTAVPAVQSADYVRLAGADRLDSPHSVPLQVAVAGGALLLVVAVAAVVVLVRAARARRARWATDRPRDRAWVRGTSAAVAGWGAVLLTHFTAPGSTPLLCVLAGSLLAVPRERERPVALRRAAAGVVALAALALALASAAEVPLRSGLLALAAGQGEAGLADLDRAHALRPWDRDLDGLAAHALVTDPPADPARWAPYVERAAAAVPTDAGALVDLAALDRLRGRPDDALVALDRAHAAAPVDAEVLVARARVLAGLGRLDAAVADLTATADLRPRDPLPLTLLAGVYQQQGRLDLAQRAATRAASLGGR</sequence>
<organism evidence="7 8">
    <name type="scientific">Lapillicoccus jejuensis</name>
    <dbReference type="NCBI Taxonomy" id="402171"/>
    <lineage>
        <taxon>Bacteria</taxon>
        <taxon>Bacillati</taxon>
        <taxon>Actinomycetota</taxon>
        <taxon>Actinomycetes</taxon>
        <taxon>Micrococcales</taxon>
        <taxon>Intrasporangiaceae</taxon>
        <taxon>Lapillicoccus</taxon>
    </lineage>
</organism>
<dbReference type="InterPro" id="IPR007016">
    <property type="entry name" value="O-antigen_ligase-rel_domated"/>
</dbReference>
<keyword evidence="8" id="KW-1185">Reference proteome</keyword>
<keyword evidence="4 5" id="KW-0472">Membrane</keyword>
<dbReference type="AlphaFoldDB" id="A0A542E233"/>
<keyword evidence="3 5" id="KW-1133">Transmembrane helix</keyword>
<keyword evidence="7" id="KW-0436">Ligase</keyword>
<dbReference type="Gene3D" id="1.25.40.10">
    <property type="entry name" value="Tetratricopeptide repeat domain"/>
    <property type="match status" value="1"/>
</dbReference>
<feature type="transmembrane region" description="Helical" evidence="5">
    <location>
        <begin position="336"/>
        <end position="354"/>
    </location>
</feature>
<dbReference type="RefSeq" id="WP_141848767.1">
    <property type="nucleotide sequence ID" value="NZ_BAAAPR010000014.1"/>
</dbReference>
<dbReference type="PANTHER" id="PTHR37422:SF13">
    <property type="entry name" value="LIPOPOLYSACCHARIDE BIOSYNTHESIS PROTEIN PA4999-RELATED"/>
    <property type="match status" value="1"/>
</dbReference>
<feature type="transmembrane region" description="Helical" evidence="5">
    <location>
        <begin position="388"/>
        <end position="406"/>
    </location>
</feature>